<feature type="compositionally biased region" description="Acidic residues" evidence="1">
    <location>
        <begin position="292"/>
        <end position="302"/>
    </location>
</feature>
<name>A0A0H5C986_CYBJN</name>
<sequence length="332" mass="35962">MSSSSSAQSVETDSSGCVVCASMDPTCPSCPDGEQCVLTIQTCTQCPQTVCQSIDGKSGTQTESSNGVSVGGITGGVIGGVAVLLLCLFAFYFLYYKKKVAFNRVRQKEYYFDDDVEINFHHRPHDPSELEKPAQRTSMATTMFTRASNIIPIAYIPGVTIGKNSRDSTVTVDSQDTGGDRFSKVSIVGNPSLTTTAIRATPKLVNVTGSRHHQDLSHDAEPRAGLDGVPSTAVNAQQLGGVRSVRIDRQRKPTFAPIDDDLIEEVEEDDSQSVITKRDQSTVLTEDYDPFIVDDDELDSDDDARSTRSARSTGSVLLEVEMDPRNPFESNA</sequence>
<feature type="transmembrane region" description="Helical" evidence="2">
    <location>
        <begin position="73"/>
        <end position="96"/>
    </location>
</feature>
<evidence type="ECO:0000313" key="4">
    <source>
        <dbReference type="EMBL" id="CEP24853.1"/>
    </source>
</evidence>
<dbReference type="AlphaFoldDB" id="A0A0H5C986"/>
<feature type="domain" description="Membrane anchor Opy2 N-terminal" evidence="3">
    <location>
        <begin position="17"/>
        <end position="51"/>
    </location>
</feature>
<evidence type="ECO:0000313" key="5">
    <source>
        <dbReference type="Proteomes" id="UP000038830"/>
    </source>
</evidence>
<evidence type="ECO:0000256" key="1">
    <source>
        <dbReference type="SAM" id="MobiDB-lite"/>
    </source>
</evidence>
<keyword evidence="2" id="KW-1133">Transmembrane helix</keyword>
<organism evidence="4 5">
    <name type="scientific">Cyberlindnera jadinii (strain ATCC 18201 / CBS 1600 / BCRC 20928 / JCM 3617 / NBRC 0987 / NRRL Y-1542)</name>
    <name type="common">Torula yeast</name>
    <name type="synonym">Candida utilis</name>
    <dbReference type="NCBI Taxonomy" id="983966"/>
    <lineage>
        <taxon>Eukaryota</taxon>
        <taxon>Fungi</taxon>
        <taxon>Dikarya</taxon>
        <taxon>Ascomycota</taxon>
        <taxon>Saccharomycotina</taxon>
        <taxon>Saccharomycetes</taxon>
        <taxon>Phaffomycetales</taxon>
        <taxon>Phaffomycetaceae</taxon>
        <taxon>Cyberlindnera</taxon>
    </lineage>
</organism>
<evidence type="ECO:0000259" key="3">
    <source>
        <dbReference type="Pfam" id="PF09463"/>
    </source>
</evidence>
<gene>
    <name evidence="4" type="ORF">BN1211_5782</name>
</gene>
<proteinExistence type="predicted"/>
<evidence type="ECO:0000256" key="2">
    <source>
        <dbReference type="SAM" id="Phobius"/>
    </source>
</evidence>
<dbReference type="EMBL" id="CDQK01000007">
    <property type="protein sequence ID" value="CEP24853.1"/>
    <property type="molecule type" value="Genomic_DNA"/>
</dbReference>
<dbReference type="Pfam" id="PF09463">
    <property type="entry name" value="Opy2"/>
    <property type="match status" value="1"/>
</dbReference>
<accession>A0A0H5C986</accession>
<keyword evidence="2" id="KW-0812">Transmembrane</keyword>
<reference evidence="5" key="1">
    <citation type="journal article" date="2015" name="J. Biotechnol.">
        <title>The structure of the Cyberlindnera jadinii genome and its relation to Candida utilis analyzed by the occurrence of single nucleotide polymorphisms.</title>
        <authorList>
            <person name="Rupp O."/>
            <person name="Brinkrolf K."/>
            <person name="Buerth C."/>
            <person name="Kunigo M."/>
            <person name="Schneider J."/>
            <person name="Jaenicke S."/>
            <person name="Goesmann A."/>
            <person name="Puehler A."/>
            <person name="Jaeger K.-E."/>
            <person name="Ernst J.F."/>
        </authorList>
    </citation>
    <scope>NUCLEOTIDE SEQUENCE [LARGE SCALE GENOMIC DNA]</scope>
    <source>
        <strain evidence="5">ATCC 18201 / CBS 1600 / BCRC 20928 / JCM 3617 / NBRC 0987 / NRRL Y-1542</strain>
    </source>
</reference>
<keyword evidence="2" id="KW-0472">Membrane</keyword>
<dbReference type="Proteomes" id="UP000038830">
    <property type="component" value="Unassembled WGS sequence"/>
</dbReference>
<protein>
    <recommendedName>
        <fullName evidence="3">Membrane anchor Opy2 N-terminal domain-containing protein</fullName>
    </recommendedName>
</protein>
<feature type="region of interest" description="Disordered" evidence="1">
    <location>
        <begin position="292"/>
        <end position="332"/>
    </location>
</feature>
<dbReference type="InterPro" id="IPR018571">
    <property type="entry name" value="Membrane_anchor_Opy2_N"/>
</dbReference>